<dbReference type="Pfam" id="PF00082">
    <property type="entry name" value="Peptidase_S8"/>
    <property type="match status" value="1"/>
</dbReference>
<dbReference type="PANTHER" id="PTHR43806">
    <property type="entry name" value="PEPTIDASE S8"/>
    <property type="match status" value="1"/>
</dbReference>
<dbReference type="GO" id="GO:0004252">
    <property type="term" value="F:serine-type endopeptidase activity"/>
    <property type="evidence" value="ECO:0007669"/>
    <property type="project" value="UniProtKB-UniRule"/>
</dbReference>
<evidence type="ECO:0000313" key="9">
    <source>
        <dbReference type="Proteomes" id="UP000193100"/>
    </source>
</evidence>
<sequence>MTIKTLTMNTTIVTALLSASVALQVAPAYAETGSDLKTTEERLNTVRLIIKRESPAGETYYDTKTVPLDNLENEEAELLRDPSVIKVERDMPVFTPRPNVRNVPASSAAQVFDANADFYNDPVFDNLEYFRPGEQYNSRIQEAHQRLSFNNEVTIGIADGGFANRPEINYIAGHSFDYGRGPAFYNADVGCTGDNLYLHGDRAAQISGAVADNGLATAGVAPGANIVAGRVFGCDGFGSLFSVAEAVNWFAGNGPSDVPALSEPVDVINLSLGSTIDCPTYIQDAIDNAIAAGIPVVVATGNESNTQVSAPANCNGVIAVTASTASGAVASFSNTGPKTDTAAQGSGITIQNPDGQTFLIGGTSFATPIVAGMVAATLSDLPDLTPADFDRIVSESGKPLRVNNDNRLVGSGIMDSMLFLDSAGLVRAFIAAQNALAGEREQFAEALSHPAAQTFLEGATGGSSACDIVEFDGDFVDAPDQGDTLRVFSVGNNQPLDPTNAVQVLADTTDSRTVVSLDAINAELGNNRQVGVARCDVATGSNCSVALDTIRGFDLSQVETPASCT</sequence>
<keyword evidence="8" id="KW-0614">Plasmid</keyword>
<comment type="similarity">
    <text evidence="1 5">Belongs to the peptidase S8 family.</text>
</comment>
<feature type="active site" description="Charge relay system" evidence="5">
    <location>
        <position position="199"/>
    </location>
</feature>
<dbReference type="PANTHER" id="PTHR43806:SF11">
    <property type="entry name" value="CEREVISIN-RELATED"/>
    <property type="match status" value="1"/>
</dbReference>
<dbReference type="AlphaFoldDB" id="A0A1W6KFZ3"/>
<evidence type="ECO:0000256" key="1">
    <source>
        <dbReference type="ARBA" id="ARBA00011073"/>
    </source>
</evidence>
<evidence type="ECO:0000256" key="6">
    <source>
        <dbReference type="SAM" id="SignalP"/>
    </source>
</evidence>
<dbReference type="InterPro" id="IPR023828">
    <property type="entry name" value="Peptidase_S8_Ser-AS"/>
</dbReference>
<proteinExistence type="inferred from homology"/>
<feature type="active site" description="Charge relay system" evidence="5">
    <location>
        <position position="364"/>
    </location>
</feature>
<feature type="active site" description="Charge relay system" evidence="5">
    <location>
        <position position="159"/>
    </location>
</feature>
<feature type="signal peptide" evidence="6">
    <location>
        <begin position="1"/>
        <end position="30"/>
    </location>
</feature>
<evidence type="ECO:0000256" key="4">
    <source>
        <dbReference type="ARBA" id="ARBA00022825"/>
    </source>
</evidence>
<gene>
    <name evidence="8" type="primary">bprV</name>
    <name evidence="8" type="ORF">MARSALSMR5_04329</name>
</gene>
<dbReference type="Proteomes" id="UP000193100">
    <property type="component" value="Plasmid pSMR5"/>
</dbReference>
<name>A0A1W6KFZ3_9GAMM</name>
<dbReference type="SUPFAM" id="SSF52743">
    <property type="entry name" value="Subtilisin-like"/>
    <property type="match status" value="1"/>
</dbReference>
<keyword evidence="6" id="KW-0732">Signal</keyword>
<dbReference type="EMBL" id="CP020932">
    <property type="protein sequence ID" value="ARM86346.1"/>
    <property type="molecule type" value="Genomic_DNA"/>
</dbReference>
<protein>
    <submittedName>
        <fullName evidence="8">Extracellular basic protease</fullName>
        <ecNumber evidence="8">3.4.21.-</ecNumber>
    </submittedName>
</protein>
<dbReference type="RefSeq" id="WP_085682291.1">
    <property type="nucleotide sequence ID" value="NZ_CP020932.1"/>
</dbReference>
<evidence type="ECO:0000256" key="2">
    <source>
        <dbReference type="ARBA" id="ARBA00022670"/>
    </source>
</evidence>
<dbReference type="InterPro" id="IPR036852">
    <property type="entry name" value="Peptidase_S8/S53_dom_sf"/>
</dbReference>
<dbReference type="EC" id="3.4.21.-" evidence="8"/>
<evidence type="ECO:0000256" key="3">
    <source>
        <dbReference type="ARBA" id="ARBA00022801"/>
    </source>
</evidence>
<organism evidence="8 9">
    <name type="scientific">Marinobacter salarius</name>
    <dbReference type="NCBI Taxonomy" id="1420917"/>
    <lineage>
        <taxon>Bacteria</taxon>
        <taxon>Pseudomonadati</taxon>
        <taxon>Pseudomonadota</taxon>
        <taxon>Gammaproteobacteria</taxon>
        <taxon>Pseudomonadales</taxon>
        <taxon>Marinobacteraceae</taxon>
        <taxon>Marinobacter</taxon>
    </lineage>
</organism>
<feature type="chain" id="PRO_5012258517" evidence="6">
    <location>
        <begin position="31"/>
        <end position="565"/>
    </location>
</feature>
<evidence type="ECO:0000256" key="5">
    <source>
        <dbReference type="PROSITE-ProRule" id="PRU01240"/>
    </source>
</evidence>
<dbReference type="GeneID" id="77258217"/>
<evidence type="ECO:0000259" key="7">
    <source>
        <dbReference type="Pfam" id="PF00082"/>
    </source>
</evidence>
<keyword evidence="3 5" id="KW-0378">Hydrolase</keyword>
<dbReference type="PROSITE" id="PS51892">
    <property type="entry name" value="SUBTILASE"/>
    <property type="match status" value="1"/>
</dbReference>
<dbReference type="PROSITE" id="PS00138">
    <property type="entry name" value="SUBTILASE_SER"/>
    <property type="match status" value="1"/>
</dbReference>
<dbReference type="Gene3D" id="3.40.50.200">
    <property type="entry name" value="Peptidase S8/S53 domain"/>
    <property type="match status" value="1"/>
</dbReference>
<keyword evidence="2 5" id="KW-0645">Protease</keyword>
<geneLocation type="plasmid" evidence="9">
    <name>psmr5</name>
</geneLocation>
<dbReference type="InterPro" id="IPR000209">
    <property type="entry name" value="Peptidase_S8/S53_dom"/>
</dbReference>
<dbReference type="GO" id="GO:0006508">
    <property type="term" value="P:proteolysis"/>
    <property type="evidence" value="ECO:0007669"/>
    <property type="project" value="UniProtKB-KW"/>
</dbReference>
<feature type="domain" description="Peptidase S8/S53" evidence="7">
    <location>
        <begin position="151"/>
        <end position="412"/>
    </location>
</feature>
<reference evidence="8 9" key="1">
    <citation type="submission" date="2017-04" db="EMBL/GenBank/DDBJ databases">
        <title>Genome Sequence of Marinobacter salarius strain SMR5 Isolated from a culture of the Diatom Skeletonema marinoi.</title>
        <authorList>
            <person name="Topel M."/>
            <person name="Pinder M.I.M."/>
            <person name="Johansson O.N."/>
            <person name="Kourtchenko O."/>
            <person name="Godhe A."/>
            <person name="Clarke A.K."/>
        </authorList>
    </citation>
    <scope>NUCLEOTIDE SEQUENCE [LARGE SCALE GENOMIC DNA]</scope>
    <source>
        <strain evidence="8 9">SMR5</strain>
        <plasmid evidence="9">Plasmid psmr5</plasmid>
    </source>
</reference>
<dbReference type="InterPro" id="IPR050131">
    <property type="entry name" value="Peptidase_S8_subtilisin-like"/>
</dbReference>
<keyword evidence="4 5" id="KW-0720">Serine protease</keyword>
<accession>A0A1W6KFZ3</accession>
<evidence type="ECO:0000313" key="8">
    <source>
        <dbReference type="EMBL" id="ARM86346.1"/>
    </source>
</evidence>